<dbReference type="AlphaFoldDB" id="A0A9N8W7E6"/>
<organism evidence="2 3">
    <name type="scientific">Paraglomus occultum</name>
    <dbReference type="NCBI Taxonomy" id="144539"/>
    <lineage>
        <taxon>Eukaryota</taxon>
        <taxon>Fungi</taxon>
        <taxon>Fungi incertae sedis</taxon>
        <taxon>Mucoromycota</taxon>
        <taxon>Glomeromycotina</taxon>
        <taxon>Glomeromycetes</taxon>
        <taxon>Paraglomerales</taxon>
        <taxon>Paraglomeraceae</taxon>
        <taxon>Paraglomus</taxon>
    </lineage>
</organism>
<gene>
    <name evidence="2" type="ORF">POCULU_LOCUS1484</name>
</gene>
<protein>
    <submittedName>
        <fullName evidence="2">8652_t:CDS:1</fullName>
    </submittedName>
</protein>
<evidence type="ECO:0000256" key="1">
    <source>
        <dbReference type="SAM" id="MobiDB-lite"/>
    </source>
</evidence>
<dbReference type="Proteomes" id="UP000789572">
    <property type="component" value="Unassembled WGS sequence"/>
</dbReference>
<name>A0A9N8W7E6_9GLOM</name>
<keyword evidence="3" id="KW-1185">Reference proteome</keyword>
<feature type="region of interest" description="Disordered" evidence="1">
    <location>
        <begin position="79"/>
        <end position="120"/>
    </location>
</feature>
<proteinExistence type="predicted"/>
<accession>A0A9N8W7E6</accession>
<feature type="compositionally biased region" description="Polar residues" evidence="1">
    <location>
        <begin position="84"/>
        <end position="100"/>
    </location>
</feature>
<evidence type="ECO:0000313" key="3">
    <source>
        <dbReference type="Proteomes" id="UP000789572"/>
    </source>
</evidence>
<reference evidence="2" key="1">
    <citation type="submission" date="2021-06" db="EMBL/GenBank/DDBJ databases">
        <authorList>
            <person name="Kallberg Y."/>
            <person name="Tangrot J."/>
            <person name="Rosling A."/>
        </authorList>
    </citation>
    <scope>NUCLEOTIDE SEQUENCE</scope>
    <source>
        <strain evidence="2">IA702</strain>
    </source>
</reference>
<sequence>MPSDAYTSFAPTTERAVGRRGRVGFPADYPLAFQDAGEYPHSNLKFDAKRGVFIETDQDLLNAHLESVSQYERSPLTTRDRSILAQTTPRRTSTTALSYRSSRRLPTYTSTPSHRVPVTPPISATRSNIFSAAPPSAFTEAGRIFVPLVEGVTLRKCSEVCISEFDREEKLKPNTSIITTFDPEKDKELYEKAIDVYKNFRDVDANHRISKMIIKYTRSLEYNDMYAK</sequence>
<dbReference type="OrthoDB" id="2333362at2759"/>
<comment type="caution">
    <text evidence="2">The sequence shown here is derived from an EMBL/GenBank/DDBJ whole genome shotgun (WGS) entry which is preliminary data.</text>
</comment>
<dbReference type="EMBL" id="CAJVPJ010000112">
    <property type="protein sequence ID" value="CAG8479881.1"/>
    <property type="molecule type" value="Genomic_DNA"/>
</dbReference>
<evidence type="ECO:0000313" key="2">
    <source>
        <dbReference type="EMBL" id="CAG8479881.1"/>
    </source>
</evidence>